<evidence type="ECO:0000313" key="6">
    <source>
        <dbReference type="Proteomes" id="UP000475214"/>
    </source>
</evidence>
<feature type="domain" description="NAD-dependent epimerase/dehydratase" evidence="4">
    <location>
        <begin position="3"/>
        <end position="177"/>
    </location>
</feature>
<dbReference type="Proteomes" id="UP000475214">
    <property type="component" value="Unassembled WGS sequence"/>
</dbReference>
<dbReference type="Pfam" id="PF01370">
    <property type="entry name" value="Epimerase"/>
    <property type="match status" value="1"/>
</dbReference>
<dbReference type="PANTHER" id="PTHR43103:SF5">
    <property type="entry name" value="4-EPIMERASE, PUTATIVE (AFU_ORTHOLOGUE AFUA_7G00360)-RELATED"/>
    <property type="match status" value="1"/>
</dbReference>
<dbReference type="Gene3D" id="3.40.50.720">
    <property type="entry name" value="NAD(P)-binding Rossmann-like Domain"/>
    <property type="match status" value="1"/>
</dbReference>
<proteinExistence type="inferred from homology"/>
<name>A0A6L9SCT8_9ACTN</name>
<evidence type="ECO:0000259" key="4">
    <source>
        <dbReference type="Pfam" id="PF01370"/>
    </source>
</evidence>
<dbReference type="RefSeq" id="WP_163740899.1">
    <property type="nucleotide sequence ID" value="NZ_JAAGOA010000014.1"/>
</dbReference>
<dbReference type="EMBL" id="JAAGOA010000014">
    <property type="protein sequence ID" value="NEE02402.1"/>
    <property type="molecule type" value="Genomic_DNA"/>
</dbReference>
<dbReference type="GO" id="GO:0016491">
    <property type="term" value="F:oxidoreductase activity"/>
    <property type="evidence" value="ECO:0007669"/>
    <property type="project" value="UniProtKB-KW"/>
</dbReference>
<sequence length="278" mass="29554">MRILVTGAAGRIGRAVLQLLADEGIEASALVMNKADADDLPADRITVGDATERATVAAAVQEVDAVIHLAAIPNPLHDPPERVFAVNTQATFAVLEEAAHAGVRRAVFASSLSATGLPFAPHELHPLYLPLDEDHPDQAADAYALSKQVDEATAAMMARRHGMTIVALRYPYVASAEQLRERAEQLAGDPSGGAGDLWSYLDVRDAARAALDGVRASCTGMHRLYVAASEILAPGPTEELLRRYHPSAELRRPLPGRTGTIDTAAATRVLGFTPRHSP</sequence>
<evidence type="ECO:0000313" key="5">
    <source>
        <dbReference type="EMBL" id="NEE02402.1"/>
    </source>
</evidence>
<gene>
    <name evidence="5" type="ORF">G1H10_19695</name>
</gene>
<evidence type="ECO:0000256" key="3">
    <source>
        <dbReference type="ARBA" id="ARBA00023027"/>
    </source>
</evidence>
<reference evidence="5 6" key="1">
    <citation type="submission" date="2020-02" db="EMBL/GenBank/DDBJ databases">
        <authorList>
            <person name="Li X.-J."/>
            <person name="Han X.-M."/>
        </authorList>
    </citation>
    <scope>NUCLEOTIDE SEQUENCE [LARGE SCALE GENOMIC DNA]</scope>
    <source>
        <strain evidence="5 6">CCTCC AB 2017055</strain>
    </source>
</reference>
<evidence type="ECO:0000256" key="2">
    <source>
        <dbReference type="ARBA" id="ARBA00023002"/>
    </source>
</evidence>
<comment type="caution">
    <text evidence="5">The sequence shown here is derived from an EMBL/GenBank/DDBJ whole genome shotgun (WGS) entry which is preliminary data.</text>
</comment>
<keyword evidence="6" id="KW-1185">Reference proteome</keyword>
<dbReference type="InterPro" id="IPR036291">
    <property type="entry name" value="NAD(P)-bd_dom_sf"/>
</dbReference>
<dbReference type="InterPro" id="IPR001509">
    <property type="entry name" value="Epimerase_deHydtase"/>
</dbReference>
<keyword evidence="3" id="KW-0520">NAD</keyword>
<dbReference type="AlphaFoldDB" id="A0A6L9SCT8"/>
<protein>
    <submittedName>
        <fullName evidence="5">NAD(P)-dependent oxidoreductase</fullName>
    </submittedName>
</protein>
<dbReference type="PANTHER" id="PTHR43103">
    <property type="entry name" value="NUCLEOSIDE-DIPHOSPHATE-SUGAR EPIMERASE"/>
    <property type="match status" value="1"/>
</dbReference>
<organism evidence="5 6">
    <name type="scientific">Phytoactinopolyspora halotolerans</name>
    <dbReference type="NCBI Taxonomy" id="1981512"/>
    <lineage>
        <taxon>Bacteria</taxon>
        <taxon>Bacillati</taxon>
        <taxon>Actinomycetota</taxon>
        <taxon>Actinomycetes</taxon>
        <taxon>Jiangellales</taxon>
        <taxon>Jiangellaceae</taxon>
        <taxon>Phytoactinopolyspora</taxon>
    </lineage>
</organism>
<dbReference type="SUPFAM" id="SSF51735">
    <property type="entry name" value="NAD(P)-binding Rossmann-fold domains"/>
    <property type="match status" value="1"/>
</dbReference>
<keyword evidence="2" id="KW-0560">Oxidoreductase</keyword>
<accession>A0A6L9SCT8</accession>
<comment type="similarity">
    <text evidence="1">Belongs to the NAD(P)-dependent epimerase/dehydratase family.</text>
</comment>
<evidence type="ECO:0000256" key="1">
    <source>
        <dbReference type="ARBA" id="ARBA00007637"/>
    </source>
</evidence>